<evidence type="ECO:0000256" key="1">
    <source>
        <dbReference type="SAM" id="MobiDB-lite"/>
    </source>
</evidence>
<dbReference type="Gene3D" id="2.60.120.590">
    <property type="entry name" value="Alpha-ketoglutarate-dependent dioxygenase AlkB-like"/>
    <property type="match status" value="1"/>
</dbReference>
<sequence>MPGPANCFHDHVPAELRSSFEDAFYFPGFLCTHQDDGSLFQQLQKELTFRAAWLDSGLPFSRHLCLVSDEVLSKAPTLHALLEHLAEVFGVRPVCCIVSLYRHGGDFCNLHFDEYSFADGKVDFSIGVTFGEERKLVFEHRDGHKVQFAVPQRNGDVHAFGEATNRCWRHGVPPCVDCDGPSISINVWGSRGHTEVDLPVSLPGRFPTIKFQDPAAGSHPRECKACRRMAEPHGGFQDLDGRWSCSGCVSGLGWRPASARSPKETTDGLTVRGAQLALAILAGRRNYVFRRAKFPDGWYALHVAKEHPDSDSPETLQLQGEWPTAPAEEDLPHEAFVGLLCVRAEGHAAKSVDWKGAYRKYYVAKTVALQDPLPARSPGIPEEPWRLSPVARREVLELIGKIYENTRPESNWTNEPSWWSKRWEWGDWGDQAWSDWDHWGTWKWSRDSWQAWEAWAPRDPTFSPAEPDEGLQDLAPMPAETLLPDEAPSEDPQVQDSADQVDVKCSSDDGVLEFPLQA</sequence>
<dbReference type="SUPFAM" id="SSF51197">
    <property type="entry name" value="Clavaminate synthase-like"/>
    <property type="match status" value="1"/>
</dbReference>
<reference evidence="3" key="1">
    <citation type="submission" date="2021-02" db="EMBL/GenBank/DDBJ databases">
        <authorList>
            <person name="Dougan E. K."/>
            <person name="Rhodes N."/>
            <person name="Thang M."/>
            <person name="Chan C."/>
        </authorList>
    </citation>
    <scope>NUCLEOTIDE SEQUENCE</scope>
</reference>
<proteinExistence type="predicted"/>
<dbReference type="OrthoDB" id="1882547at2759"/>
<feature type="region of interest" description="Disordered" evidence="1">
    <location>
        <begin position="458"/>
        <end position="518"/>
    </location>
</feature>
<accession>A0A812V2A8</accession>
<evidence type="ECO:0000259" key="2">
    <source>
        <dbReference type="Pfam" id="PF13532"/>
    </source>
</evidence>
<dbReference type="AlphaFoldDB" id="A0A812V2A8"/>
<keyword evidence="4" id="KW-1185">Reference proteome</keyword>
<evidence type="ECO:0000313" key="4">
    <source>
        <dbReference type="Proteomes" id="UP000604046"/>
    </source>
</evidence>
<gene>
    <name evidence="3" type="primary">PRDX5</name>
    <name evidence="3" type="ORF">SNAT2548_LOCUS34424</name>
</gene>
<dbReference type="PANTHER" id="PTHR42256:SF1">
    <property type="entry name" value="FE2OG DIOXYGENASE DOMAIN-CONTAINING PROTEIN"/>
    <property type="match status" value="1"/>
</dbReference>
<dbReference type="Pfam" id="PF13532">
    <property type="entry name" value="2OG-FeII_Oxy_2"/>
    <property type="match status" value="1"/>
</dbReference>
<dbReference type="InterPro" id="IPR027450">
    <property type="entry name" value="AlkB-like"/>
</dbReference>
<evidence type="ECO:0000313" key="3">
    <source>
        <dbReference type="EMBL" id="CAE7605289.1"/>
    </source>
</evidence>
<organism evidence="3 4">
    <name type="scientific">Symbiodinium natans</name>
    <dbReference type="NCBI Taxonomy" id="878477"/>
    <lineage>
        <taxon>Eukaryota</taxon>
        <taxon>Sar</taxon>
        <taxon>Alveolata</taxon>
        <taxon>Dinophyceae</taxon>
        <taxon>Suessiales</taxon>
        <taxon>Symbiodiniaceae</taxon>
        <taxon>Symbiodinium</taxon>
    </lineage>
</organism>
<dbReference type="PANTHER" id="PTHR42256">
    <property type="entry name" value="OXOGLUTARATE/IRON-DEPENDENT DIOXYGENASE"/>
    <property type="match status" value="1"/>
</dbReference>
<dbReference type="Proteomes" id="UP000604046">
    <property type="component" value="Unassembled WGS sequence"/>
</dbReference>
<dbReference type="EMBL" id="CAJNDS010002808">
    <property type="protein sequence ID" value="CAE7605289.1"/>
    <property type="molecule type" value="Genomic_DNA"/>
</dbReference>
<name>A0A812V2A8_9DINO</name>
<dbReference type="InterPro" id="IPR037151">
    <property type="entry name" value="AlkB-like_sf"/>
</dbReference>
<protein>
    <submittedName>
        <fullName evidence="3">PRDX5 protein</fullName>
    </submittedName>
</protein>
<feature type="domain" description="Alpha-ketoglutarate-dependent dioxygenase AlkB-like" evidence="2">
    <location>
        <begin position="74"/>
        <end position="175"/>
    </location>
</feature>
<comment type="caution">
    <text evidence="3">The sequence shown here is derived from an EMBL/GenBank/DDBJ whole genome shotgun (WGS) entry which is preliminary data.</text>
</comment>